<proteinExistence type="predicted"/>
<dbReference type="RefSeq" id="WP_369188585.1">
    <property type="nucleotide sequence ID" value="NZ_CP163431.1"/>
</dbReference>
<protein>
    <submittedName>
        <fullName evidence="2">GNAT family N-acetyltransferase</fullName>
        <ecNumber evidence="2">2.3.1.-</ecNumber>
    </submittedName>
</protein>
<evidence type="ECO:0000259" key="1">
    <source>
        <dbReference type="PROSITE" id="PS51186"/>
    </source>
</evidence>
<dbReference type="AlphaFoldDB" id="A0AB39MBK1"/>
<sequence length="152" mass="16471">MPDPRSYLPALLGRPGSIHLAAWDDADRIVALGHLMPDRSAAEAALLVEDSWQNRGLGTRLLRGLGSHVADGGWKTVYGLVLPGDERIDAVLRHAPVPVHRRDEGGVIRAWTRTQDLEVLRAGDGLGPVAGQVFRKWPVRAAACDSCGTDLW</sequence>
<name>A0AB39MBK1_9ACTN</name>
<organism evidence="2">
    <name type="scientific">Streptomyces sp. R08</name>
    <dbReference type="NCBI Taxonomy" id="3238624"/>
    <lineage>
        <taxon>Bacteria</taxon>
        <taxon>Bacillati</taxon>
        <taxon>Actinomycetota</taxon>
        <taxon>Actinomycetes</taxon>
        <taxon>Kitasatosporales</taxon>
        <taxon>Streptomycetaceae</taxon>
        <taxon>Streptomyces</taxon>
    </lineage>
</organism>
<dbReference type="InterPro" id="IPR016181">
    <property type="entry name" value="Acyl_CoA_acyltransferase"/>
</dbReference>
<keyword evidence="2" id="KW-0012">Acyltransferase</keyword>
<dbReference type="PROSITE" id="PS51186">
    <property type="entry name" value="GNAT"/>
    <property type="match status" value="1"/>
</dbReference>
<evidence type="ECO:0000313" key="2">
    <source>
        <dbReference type="EMBL" id="XDQ02456.1"/>
    </source>
</evidence>
<keyword evidence="2" id="KW-0808">Transferase</keyword>
<dbReference type="InterPro" id="IPR000182">
    <property type="entry name" value="GNAT_dom"/>
</dbReference>
<dbReference type="EMBL" id="CP163431">
    <property type="protein sequence ID" value="XDQ02456.1"/>
    <property type="molecule type" value="Genomic_DNA"/>
</dbReference>
<gene>
    <name evidence="2" type="ORF">AB5J58_20585</name>
</gene>
<dbReference type="Pfam" id="PF00583">
    <property type="entry name" value="Acetyltransf_1"/>
    <property type="match status" value="1"/>
</dbReference>
<dbReference type="EC" id="2.3.1.-" evidence="2"/>
<reference evidence="2" key="1">
    <citation type="submission" date="2024-07" db="EMBL/GenBank/DDBJ databases">
        <authorList>
            <person name="Yu S.T."/>
        </authorList>
    </citation>
    <scope>NUCLEOTIDE SEQUENCE</scope>
    <source>
        <strain evidence="2">R08</strain>
    </source>
</reference>
<accession>A0AB39MBK1</accession>
<dbReference type="SUPFAM" id="SSF55729">
    <property type="entry name" value="Acyl-CoA N-acyltransferases (Nat)"/>
    <property type="match status" value="1"/>
</dbReference>
<feature type="domain" description="N-acetyltransferase" evidence="1">
    <location>
        <begin position="1"/>
        <end position="152"/>
    </location>
</feature>
<dbReference type="Gene3D" id="3.40.630.30">
    <property type="match status" value="1"/>
</dbReference>
<dbReference type="GO" id="GO:0016747">
    <property type="term" value="F:acyltransferase activity, transferring groups other than amino-acyl groups"/>
    <property type="evidence" value="ECO:0007669"/>
    <property type="project" value="InterPro"/>
</dbReference>